<feature type="non-terminal residue" evidence="2">
    <location>
        <position position="97"/>
    </location>
</feature>
<sequence length="97" mass="11092">MVKSLEYSNKYKKEEAYQKMVMLAKTVHEESNVESVKSKIYAIRGCVRKEMKNVMASKRYSSSNIPDDNEESAASEPIGNDTENVQLPVEEKRITTQ</sequence>
<dbReference type="EMBL" id="JARBHB010000003">
    <property type="protein sequence ID" value="KAJ8888834.1"/>
    <property type="molecule type" value="Genomic_DNA"/>
</dbReference>
<name>A0ABQ9HXM0_9NEOP</name>
<reference evidence="2 3" key="1">
    <citation type="submission" date="2023-02" db="EMBL/GenBank/DDBJ databases">
        <title>LHISI_Scaffold_Assembly.</title>
        <authorList>
            <person name="Stuart O.P."/>
            <person name="Cleave R."/>
            <person name="Magrath M.J.L."/>
            <person name="Mikheyev A.S."/>
        </authorList>
    </citation>
    <scope>NUCLEOTIDE SEQUENCE [LARGE SCALE GENOMIC DNA]</scope>
    <source>
        <strain evidence="2">Daus_M_001</strain>
        <tissue evidence="2">Leg muscle</tissue>
    </source>
</reference>
<proteinExistence type="predicted"/>
<organism evidence="2 3">
    <name type="scientific">Dryococelus australis</name>
    <dbReference type="NCBI Taxonomy" id="614101"/>
    <lineage>
        <taxon>Eukaryota</taxon>
        <taxon>Metazoa</taxon>
        <taxon>Ecdysozoa</taxon>
        <taxon>Arthropoda</taxon>
        <taxon>Hexapoda</taxon>
        <taxon>Insecta</taxon>
        <taxon>Pterygota</taxon>
        <taxon>Neoptera</taxon>
        <taxon>Polyneoptera</taxon>
        <taxon>Phasmatodea</taxon>
        <taxon>Verophasmatodea</taxon>
        <taxon>Anareolatae</taxon>
        <taxon>Phasmatidae</taxon>
        <taxon>Eurycanthinae</taxon>
        <taxon>Dryococelus</taxon>
    </lineage>
</organism>
<feature type="region of interest" description="Disordered" evidence="1">
    <location>
        <begin position="58"/>
        <end position="97"/>
    </location>
</feature>
<evidence type="ECO:0000313" key="3">
    <source>
        <dbReference type="Proteomes" id="UP001159363"/>
    </source>
</evidence>
<comment type="caution">
    <text evidence="2">The sequence shown here is derived from an EMBL/GenBank/DDBJ whole genome shotgun (WGS) entry which is preliminary data.</text>
</comment>
<dbReference type="Proteomes" id="UP001159363">
    <property type="component" value="Chromosome 3"/>
</dbReference>
<gene>
    <name evidence="2" type="ORF">PR048_008328</name>
</gene>
<evidence type="ECO:0000256" key="1">
    <source>
        <dbReference type="SAM" id="MobiDB-lite"/>
    </source>
</evidence>
<protein>
    <submittedName>
        <fullName evidence="2">Uncharacterized protein</fullName>
    </submittedName>
</protein>
<keyword evidence="3" id="KW-1185">Reference proteome</keyword>
<accession>A0ABQ9HXM0</accession>
<evidence type="ECO:0000313" key="2">
    <source>
        <dbReference type="EMBL" id="KAJ8888834.1"/>
    </source>
</evidence>